<keyword evidence="3" id="KW-0804">Transcription</keyword>
<dbReference type="InterPro" id="IPR000485">
    <property type="entry name" value="AsnC-type_HTH_dom"/>
</dbReference>
<dbReference type="InterPro" id="IPR019885">
    <property type="entry name" value="Tscrpt_reg_HTH_AsnC-type_CS"/>
</dbReference>
<dbReference type="GO" id="GO:0005829">
    <property type="term" value="C:cytosol"/>
    <property type="evidence" value="ECO:0007669"/>
    <property type="project" value="TreeGrafter"/>
</dbReference>
<dbReference type="RefSeq" id="WP_207383446.1">
    <property type="nucleotide sequence ID" value="NZ_CYSB01000028.1"/>
</dbReference>
<dbReference type="InterPro" id="IPR019887">
    <property type="entry name" value="Tscrpt_reg_AsnC/Lrp_C"/>
</dbReference>
<dbReference type="PROSITE" id="PS00519">
    <property type="entry name" value="HTH_ASNC_1"/>
    <property type="match status" value="1"/>
</dbReference>
<reference evidence="6 8" key="2">
    <citation type="submission" date="2015-09" db="EMBL/GenBank/DDBJ databases">
        <authorList>
            <consortium name="Swine Surveillance"/>
        </authorList>
    </citation>
    <scope>NUCLEOTIDE SEQUENCE [LARGE SCALE GENOMIC DNA]</scope>
    <source>
        <strain evidence="6 8">5120</strain>
    </source>
</reference>
<dbReference type="SUPFAM" id="SSF46785">
    <property type="entry name" value="Winged helix' DNA-binding domain"/>
    <property type="match status" value="1"/>
</dbReference>
<gene>
    <name evidence="6" type="primary">lrpC_2</name>
    <name evidence="5" type="synonym">lrpC_1</name>
    <name evidence="5" type="ORF">TL5118_01988</name>
    <name evidence="6" type="ORF">TL5120_00898</name>
</gene>
<accession>A0A0P1FG84</accession>
<dbReference type="SUPFAM" id="SSF54909">
    <property type="entry name" value="Dimeric alpha+beta barrel"/>
    <property type="match status" value="1"/>
</dbReference>
<keyword evidence="2" id="KW-0238">DNA-binding</keyword>
<evidence type="ECO:0000313" key="6">
    <source>
        <dbReference type="EMBL" id="CUH71118.1"/>
    </source>
</evidence>
<dbReference type="InterPro" id="IPR036390">
    <property type="entry name" value="WH_DNA-bd_sf"/>
</dbReference>
<dbReference type="PANTHER" id="PTHR30154">
    <property type="entry name" value="LEUCINE-RESPONSIVE REGULATORY PROTEIN"/>
    <property type="match status" value="1"/>
</dbReference>
<dbReference type="PANTHER" id="PTHR30154:SF53">
    <property type="entry name" value="HTH-TYPE TRANSCRIPTIONAL REGULATOR LRPC"/>
    <property type="match status" value="1"/>
</dbReference>
<evidence type="ECO:0000256" key="2">
    <source>
        <dbReference type="ARBA" id="ARBA00023125"/>
    </source>
</evidence>
<dbReference type="PROSITE" id="PS50956">
    <property type="entry name" value="HTH_ASNC_2"/>
    <property type="match status" value="1"/>
</dbReference>
<dbReference type="GO" id="GO:0043200">
    <property type="term" value="P:response to amino acid"/>
    <property type="evidence" value="ECO:0007669"/>
    <property type="project" value="TreeGrafter"/>
</dbReference>
<dbReference type="InterPro" id="IPR036388">
    <property type="entry name" value="WH-like_DNA-bd_sf"/>
</dbReference>
<dbReference type="AlphaFoldDB" id="A0A0P1FG84"/>
<keyword evidence="1" id="KW-0805">Transcription regulation</keyword>
<dbReference type="InterPro" id="IPR019888">
    <property type="entry name" value="Tscrpt_reg_AsnC-like"/>
</dbReference>
<dbReference type="Pfam" id="PF13404">
    <property type="entry name" value="HTH_AsnC-type"/>
    <property type="match status" value="1"/>
</dbReference>
<dbReference type="Proteomes" id="UP000051887">
    <property type="component" value="Unassembled WGS sequence"/>
</dbReference>
<keyword evidence="7" id="KW-1185">Reference proteome</keyword>
<dbReference type="GO" id="GO:0043565">
    <property type="term" value="F:sequence-specific DNA binding"/>
    <property type="evidence" value="ECO:0007669"/>
    <property type="project" value="InterPro"/>
</dbReference>
<organism evidence="6 8">
    <name type="scientific">Thalassovita autumnalis</name>
    <dbReference type="NCBI Taxonomy" id="2072972"/>
    <lineage>
        <taxon>Bacteria</taxon>
        <taxon>Pseudomonadati</taxon>
        <taxon>Pseudomonadota</taxon>
        <taxon>Alphaproteobacteria</taxon>
        <taxon>Rhodobacterales</taxon>
        <taxon>Roseobacteraceae</taxon>
        <taxon>Thalassovita</taxon>
    </lineage>
</organism>
<feature type="domain" description="HTH asnC-type" evidence="4">
    <location>
        <begin position="24"/>
        <end position="84"/>
    </location>
</feature>
<dbReference type="SMART" id="SM00344">
    <property type="entry name" value="HTH_ASNC"/>
    <property type="match status" value="1"/>
</dbReference>
<evidence type="ECO:0000259" key="4">
    <source>
        <dbReference type="PROSITE" id="PS50956"/>
    </source>
</evidence>
<dbReference type="EMBL" id="CYSC01000016">
    <property type="protein sequence ID" value="CUH71118.1"/>
    <property type="molecule type" value="Genomic_DNA"/>
</dbReference>
<dbReference type="PRINTS" id="PR00033">
    <property type="entry name" value="HTHASNC"/>
</dbReference>
<dbReference type="Pfam" id="PF01037">
    <property type="entry name" value="AsnC_trans_reg"/>
    <property type="match status" value="1"/>
</dbReference>
<evidence type="ECO:0000256" key="3">
    <source>
        <dbReference type="ARBA" id="ARBA00023163"/>
    </source>
</evidence>
<dbReference type="InterPro" id="IPR011991">
    <property type="entry name" value="ArsR-like_HTH"/>
</dbReference>
<evidence type="ECO:0000313" key="7">
    <source>
        <dbReference type="Proteomes" id="UP000051086"/>
    </source>
</evidence>
<proteinExistence type="predicted"/>
<sequence>MRWLQLRSVAIALRIDGKASEMDLDHTNLRILSLLEKDARLPTAEIARQVNLSRPAVQERITRMEGAGVITGYRVQIGQAGGVRAMVFVRIAERPCDPALQFLAAQTGVVEVVSLSGELDAVVRVNLPSVAALADLNEAIGSSDLIAEARSQVILRVL</sequence>
<dbReference type="GO" id="GO:0006355">
    <property type="term" value="P:regulation of DNA-templated transcription"/>
    <property type="evidence" value="ECO:0007669"/>
    <property type="project" value="UniProtKB-ARBA"/>
</dbReference>
<protein>
    <submittedName>
        <fullName evidence="6">HTH-type transcriptional regulator LrpC</fullName>
    </submittedName>
</protein>
<dbReference type="EMBL" id="CYSB01000028">
    <property type="protein sequence ID" value="CUH67007.1"/>
    <property type="molecule type" value="Genomic_DNA"/>
</dbReference>
<dbReference type="CDD" id="cd00090">
    <property type="entry name" value="HTH_ARSR"/>
    <property type="match status" value="1"/>
</dbReference>
<evidence type="ECO:0000256" key="1">
    <source>
        <dbReference type="ARBA" id="ARBA00023015"/>
    </source>
</evidence>
<dbReference type="Proteomes" id="UP000051086">
    <property type="component" value="Unassembled WGS sequence"/>
</dbReference>
<evidence type="ECO:0000313" key="5">
    <source>
        <dbReference type="EMBL" id="CUH67007.1"/>
    </source>
</evidence>
<reference evidence="5 7" key="1">
    <citation type="submission" date="2015-09" db="EMBL/GenBank/DDBJ databases">
        <authorList>
            <person name="Rodrigo-Torres L."/>
            <person name="Arahal D.R."/>
        </authorList>
    </citation>
    <scope>NUCLEOTIDE SEQUENCE [LARGE SCALE GENOMIC DNA]</scope>
    <source>
        <strain evidence="5 7">CECT 5118</strain>
    </source>
</reference>
<dbReference type="InterPro" id="IPR011008">
    <property type="entry name" value="Dimeric_a/b-barrel"/>
</dbReference>
<dbReference type="Gene3D" id="3.30.70.920">
    <property type="match status" value="1"/>
</dbReference>
<dbReference type="Gene3D" id="1.10.10.10">
    <property type="entry name" value="Winged helix-like DNA-binding domain superfamily/Winged helix DNA-binding domain"/>
    <property type="match status" value="1"/>
</dbReference>
<name>A0A0P1FG84_9RHOB</name>
<evidence type="ECO:0000313" key="8">
    <source>
        <dbReference type="Proteomes" id="UP000051887"/>
    </source>
</evidence>